<keyword evidence="1" id="KW-1133">Transmembrane helix</keyword>
<comment type="caution">
    <text evidence="2">The sequence shown here is derived from an EMBL/GenBank/DDBJ whole genome shotgun (WGS) entry which is preliminary data.</text>
</comment>
<accession>A0ABP7AKJ2</accession>
<feature type="transmembrane region" description="Helical" evidence="1">
    <location>
        <begin position="38"/>
        <end position="57"/>
    </location>
</feature>
<dbReference type="Proteomes" id="UP001501490">
    <property type="component" value="Unassembled WGS sequence"/>
</dbReference>
<evidence type="ECO:0008006" key="4">
    <source>
        <dbReference type="Google" id="ProtNLM"/>
    </source>
</evidence>
<keyword evidence="1" id="KW-0472">Membrane</keyword>
<evidence type="ECO:0000256" key="1">
    <source>
        <dbReference type="SAM" id="Phobius"/>
    </source>
</evidence>
<name>A0ABP7AKJ2_9ACTN</name>
<keyword evidence="1" id="KW-0812">Transmembrane</keyword>
<protein>
    <recommendedName>
        <fullName evidence="4">HIG1 domain-containing protein</fullName>
    </recommendedName>
</protein>
<gene>
    <name evidence="2" type="ORF">GCM10022236_41020</name>
</gene>
<reference evidence="3" key="1">
    <citation type="journal article" date="2019" name="Int. J. Syst. Evol. Microbiol.">
        <title>The Global Catalogue of Microorganisms (GCM) 10K type strain sequencing project: providing services to taxonomists for standard genome sequencing and annotation.</title>
        <authorList>
            <consortium name="The Broad Institute Genomics Platform"/>
            <consortium name="The Broad Institute Genome Sequencing Center for Infectious Disease"/>
            <person name="Wu L."/>
            <person name="Ma J."/>
        </authorList>
    </citation>
    <scope>NUCLEOTIDE SEQUENCE [LARGE SCALE GENOMIC DNA]</scope>
    <source>
        <strain evidence="3">JCM 16929</strain>
    </source>
</reference>
<evidence type="ECO:0000313" key="3">
    <source>
        <dbReference type="Proteomes" id="UP001501490"/>
    </source>
</evidence>
<dbReference type="EMBL" id="BAABAB010000035">
    <property type="protein sequence ID" value="GAA3634265.1"/>
    <property type="molecule type" value="Genomic_DNA"/>
</dbReference>
<organism evidence="2 3">
    <name type="scientific">Microlunatus ginsengisoli</name>
    <dbReference type="NCBI Taxonomy" id="363863"/>
    <lineage>
        <taxon>Bacteria</taxon>
        <taxon>Bacillati</taxon>
        <taxon>Actinomycetota</taxon>
        <taxon>Actinomycetes</taxon>
        <taxon>Propionibacteriales</taxon>
        <taxon>Propionibacteriaceae</taxon>
        <taxon>Microlunatus</taxon>
    </lineage>
</organism>
<keyword evidence="3" id="KW-1185">Reference proteome</keyword>
<feature type="transmembrane region" description="Helical" evidence="1">
    <location>
        <begin position="6"/>
        <end position="26"/>
    </location>
</feature>
<dbReference type="Pfam" id="PF03649">
    <property type="entry name" value="UPF0014"/>
    <property type="match status" value="1"/>
</dbReference>
<sequence>MPTQPGPSLLIALALLLLMAIAAFMIGGFRTQHPIATAAGRAVLQLAVVSLVIAAAFNRSPGHWSSPR</sequence>
<proteinExistence type="predicted"/>
<evidence type="ECO:0000313" key="2">
    <source>
        <dbReference type="EMBL" id="GAA3634265.1"/>
    </source>
</evidence>
<dbReference type="InterPro" id="IPR005226">
    <property type="entry name" value="UPF0014_fam"/>
</dbReference>
<dbReference type="RefSeq" id="WP_344808089.1">
    <property type="nucleotide sequence ID" value="NZ_BAABAB010000035.1"/>
</dbReference>